<feature type="domain" description="F-box" evidence="1">
    <location>
        <begin position="37"/>
        <end position="95"/>
    </location>
</feature>
<accession>A0A8H6TT25</accession>
<dbReference type="PROSITE" id="PS50181">
    <property type="entry name" value="FBOX"/>
    <property type="match status" value="1"/>
</dbReference>
<dbReference type="InterPro" id="IPR001810">
    <property type="entry name" value="F-box_dom"/>
</dbReference>
<evidence type="ECO:0000259" key="1">
    <source>
        <dbReference type="PROSITE" id="PS50181"/>
    </source>
</evidence>
<protein>
    <submittedName>
        <fullName evidence="2">F-box domain-containing protein</fullName>
    </submittedName>
</protein>
<dbReference type="AlphaFoldDB" id="A0A8H6TT25"/>
<name>A0A8H6TT25_MYCCL</name>
<evidence type="ECO:0000313" key="3">
    <source>
        <dbReference type="Proteomes" id="UP000613580"/>
    </source>
</evidence>
<organism evidence="2 3">
    <name type="scientific">Mycena chlorophos</name>
    <name type="common">Agaric fungus</name>
    <name type="synonym">Agaricus chlorophos</name>
    <dbReference type="NCBI Taxonomy" id="658473"/>
    <lineage>
        <taxon>Eukaryota</taxon>
        <taxon>Fungi</taxon>
        <taxon>Dikarya</taxon>
        <taxon>Basidiomycota</taxon>
        <taxon>Agaricomycotina</taxon>
        <taxon>Agaricomycetes</taxon>
        <taxon>Agaricomycetidae</taxon>
        <taxon>Agaricales</taxon>
        <taxon>Marasmiineae</taxon>
        <taxon>Mycenaceae</taxon>
        <taxon>Mycena</taxon>
    </lineage>
</organism>
<comment type="caution">
    <text evidence="2">The sequence shown here is derived from an EMBL/GenBank/DDBJ whole genome shotgun (WGS) entry which is preliminary data.</text>
</comment>
<reference evidence="2" key="1">
    <citation type="submission" date="2020-05" db="EMBL/GenBank/DDBJ databases">
        <title>Mycena genomes resolve the evolution of fungal bioluminescence.</title>
        <authorList>
            <person name="Tsai I.J."/>
        </authorList>
    </citation>
    <scope>NUCLEOTIDE SEQUENCE</scope>
    <source>
        <strain evidence="2">110903Hualien_Pintung</strain>
    </source>
</reference>
<proteinExistence type="predicted"/>
<gene>
    <name evidence="2" type="ORF">HMN09_00010400</name>
</gene>
<sequence length="413" mass="46960">MELTLDVDTSASSSTESYRDSCSAAALDQRSQVDTYMYSVLTLPDEIVSEIFLQYTPPYPLHPPLRGEGSPTHLTQICRRWRSIAHNTPQLWQAIRLYDTEESYGQDILVAESWLQRSCSLPLSIILLEGVFSCSFRENAQARARGAALPLLLKHKARWEYVMLNYASSARGAGAIYPLGSLPALRSIRFVQGRHGEDLFNIAESPWDAPNLRRAAFNCNWQANEHIPKSLTARVISRSLSAVLPQLTHLYLDHISESINHIPQILQQTLSLVHCWLDFETPERNFSWTSDVIHLDHLQSLALLGSTSADGALPFLHQLRTPQLRYLLVHEPMFKFRRRSNTDSESESLGEVVDSLGAVESLRALHILRARFPKAYYQEKFPRISSIVLDSYPFLSPSAVGGWEFWSRRQWVL</sequence>
<dbReference type="Proteomes" id="UP000613580">
    <property type="component" value="Unassembled WGS sequence"/>
</dbReference>
<keyword evidence="3" id="KW-1185">Reference proteome</keyword>
<dbReference type="EMBL" id="JACAZE010000001">
    <property type="protein sequence ID" value="KAF7322327.1"/>
    <property type="molecule type" value="Genomic_DNA"/>
</dbReference>
<dbReference type="OrthoDB" id="2269034at2759"/>
<evidence type="ECO:0000313" key="2">
    <source>
        <dbReference type="EMBL" id="KAF7322327.1"/>
    </source>
</evidence>
<dbReference type="Gene3D" id="1.20.1280.50">
    <property type="match status" value="1"/>
</dbReference>